<protein>
    <submittedName>
        <fullName evidence="7">Transcriptional regulator, TetR family</fullName>
    </submittedName>
</protein>
<organism evidence="7 8">
    <name type="scientific">Nocardia nova SH22a</name>
    <dbReference type="NCBI Taxonomy" id="1415166"/>
    <lineage>
        <taxon>Bacteria</taxon>
        <taxon>Bacillati</taxon>
        <taxon>Actinomycetota</taxon>
        <taxon>Actinomycetes</taxon>
        <taxon>Mycobacteriales</taxon>
        <taxon>Nocardiaceae</taxon>
        <taxon>Nocardia</taxon>
    </lineage>
</organism>
<dbReference type="AlphaFoldDB" id="W5TKJ3"/>
<evidence type="ECO:0000256" key="4">
    <source>
        <dbReference type="ARBA" id="ARBA00023163"/>
    </source>
</evidence>
<dbReference type="RefSeq" id="WP_025351242.1">
    <property type="nucleotide sequence ID" value="NZ_CP006850.1"/>
</dbReference>
<dbReference type="Pfam" id="PF02909">
    <property type="entry name" value="TetR_C_1"/>
    <property type="match status" value="1"/>
</dbReference>
<dbReference type="Gene3D" id="1.10.357.10">
    <property type="entry name" value="Tetracycline Repressor, domain 2"/>
    <property type="match status" value="1"/>
</dbReference>
<sequence>MPRPSQPLISRSAVTAASIEIIDSEGLEAFSLPKLAKYIGVSAPSLYHHFADRSEILSAVARHIAGAGTIPRRKPGPDWPEYFVQLALNLRRSILRHPNAAPILLQYLPRDLLISTYEETARFLEASGVPTHLHVQILDGMERLTLGAALTDAMRGPSTRTTIFPNVDAESQPVLAHALAENTMTSKKMFEEMVRSFLYGVMRHENSQATTVSA</sequence>
<dbReference type="Proteomes" id="UP000019150">
    <property type="component" value="Chromosome"/>
</dbReference>
<evidence type="ECO:0000256" key="5">
    <source>
        <dbReference type="PROSITE-ProRule" id="PRU00335"/>
    </source>
</evidence>
<evidence type="ECO:0000313" key="8">
    <source>
        <dbReference type="Proteomes" id="UP000019150"/>
    </source>
</evidence>
<dbReference type="HOGENOM" id="CLU_069543_3_0_11"/>
<evidence type="ECO:0000256" key="1">
    <source>
        <dbReference type="ARBA" id="ARBA00022491"/>
    </source>
</evidence>
<dbReference type="GO" id="GO:0046677">
    <property type="term" value="P:response to antibiotic"/>
    <property type="evidence" value="ECO:0007669"/>
    <property type="project" value="InterPro"/>
</dbReference>
<dbReference type="InterPro" id="IPR050109">
    <property type="entry name" value="HTH-type_TetR-like_transc_reg"/>
</dbReference>
<proteinExistence type="predicted"/>
<keyword evidence="4" id="KW-0804">Transcription</keyword>
<evidence type="ECO:0000256" key="3">
    <source>
        <dbReference type="ARBA" id="ARBA00023125"/>
    </source>
</evidence>
<feature type="domain" description="HTH tetR-type" evidence="6">
    <location>
        <begin position="8"/>
        <end position="68"/>
    </location>
</feature>
<dbReference type="GO" id="GO:0003700">
    <property type="term" value="F:DNA-binding transcription factor activity"/>
    <property type="evidence" value="ECO:0007669"/>
    <property type="project" value="TreeGrafter"/>
</dbReference>
<feature type="DNA-binding region" description="H-T-H motif" evidence="5">
    <location>
        <begin position="31"/>
        <end position="50"/>
    </location>
</feature>
<dbReference type="PATRIC" id="fig|1415166.3.peg.5230"/>
<dbReference type="InterPro" id="IPR036271">
    <property type="entry name" value="Tet_transcr_reg_TetR-rel_C_sf"/>
</dbReference>
<dbReference type="PRINTS" id="PR00455">
    <property type="entry name" value="HTHTETR"/>
</dbReference>
<evidence type="ECO:0000259" key="6">
    <source>
        <dbReference type="PROSITE" id="PS50977"/>
    </source>
</evidence>
<dbReference type="EMBL" id="CP006850">
    <property type="protein sequence ID" value="AHH19855.1"/>
    <property type="molecule type" value="Genomic_DNA"/>
</dbReference>
<dbReference type="PANTHER" id="PTHR30055">
    <property type="entry name" value="HTH-TYPE TRANSCRIPTIONAL REGULATOR RUTR"/>
    <property type="match status" value="1"/>
</dbReference>
<dbReference type="PANTHER" id="PTHR30055:SF151">
    <property type="entry name" value="TRANSCRIPTIONAL REGULATORY PROTEIN"/>
    <property type="match status" value="1"/>
</dbReference>
<dbReference type="InterPro" id="IPR003012">
    <property type="entry name" value="Tet_transcr_reg_TetR"/>
</dbReference>
<keyword evidence="3 5" id="KW-0238">DNA-binding</keyword>
<dbReference type="PROSITE" id="PS50977">
    <property type="entry name" value="HTH_TETR_2"/>
    <property type="match status" value="1"/>
</dbReference>
<dbReference type="InterPro" id="IPR001647">
    <property type="entry name" value="HTH_TetR"/>
</dbReference>
<name>W5TKJ3_9NOCA</name>
<reference evidence="7 8" key="1">
    <citation type="journal article" date="2014" name="Appl. Environ. Microbiol.">
        <title>Insights into the Microbial Degradation of Rubber and Gutta-Percha by Analysis of the Complete Genome of Nocardia nova SH22a.</title>
        <authorList>
            <person name="Luo Q."/>
            <person name="Hiessl S."/>
            <person name="Poehlein A."/>
            <person name="Daniel R."/>
            <person name="Steinbuchel A."/>
        </authorList>
    </citation>
    <scope>NUCLEOTIDE SEQUENCE [LARGE SCALE GENOMIC DNA]</scope>
    <source>
        <strain evidence="7">SH22a</strain>
    </source>
</reference>
<dbReference type="SUPFAM" id="SSF48498">
    <property type="entry name" value="Tetracyclin repressor-like, C-terminal domain"/>
    <property type="match status" value="1"/>
</dbReference>
<evidence type="ECO:0000313" key="7">
    <source>
        <dbReference type="EMBL" id="AHH19855.1"/>
    </source>
</evidence>
<keyword evidence="8" id="KW-1185">Reference proteome</keyword>
<evidence type="ECO:0000256" key="2">
    <source>
        <dbReference type="ARBA" id="ARBA00023015"/>
    </source>
</evidence>
<dbReference type="GO" id="GO:0000976">
    <property type="term" value="F:transcription cis-regulatory region binding"/>
    <property type="evidence" value="ECO:0007669"/>
    <property type="project" value="TreeGrafter"/>
</dbReference>
<dbReference type="SUPFAM" id="SSF46689">
    <property type="entry name" value="Homeodomain-like"/>
    <property type="match status" value="1"/>
</dbReference>
<gene>
    <name evidence="7" type="ORF">NONO_c50710</name>
</gene>
<dbReference type="Pfam" id="PF00440">
    <property type="entry name" value="TetR_N"/>
    <property type="match status" value="1"/>
</dbReference>
<keyword evidence="2" id="KW-0805">Transcription regulation</keyword>
<dbReference type="InterPro" id="IPR009057">
    <property type="entry name" value="Homeodomain-like_sf"/>
</dbReference>
<dbReference type="KEGG" id="nno:NONO_c50710"/>
<dbReference type="OrthoDB" id="3291296at2"/>
<keyword evidence="1" id="KW-0678">Repressor</keyword>
<dbReference type="eggNOG" id="COG1309">
    <property type="taxonomic scope" value="Bacteria"/>
</dbReference>
<dbReference type="GO" id="GO:0045892">
    <property type="term" value="P:negative regulation of DNA-templated transcription"/>
    <property type="evidence" value="ECO:0007669"/>
    <property type="project" value="InterPro"/>
</dbReference>
<dbReference type="STRING" id="1415166.NONO_c50710"/>
<accession>W5TKJ3</accession>
<dbReference type="InterPro" id="IPR004111">
    <property type="entry name" value="Repressor_TetR_C"/>
</dbReference>
<dbReference type="PRINTS" id="PR00400">
    <property type="entry name" value="TETREPRESSOR"/>
</dbReference>